<dbReference type="PRINTS" id="PR00133">
    <property type="entry name" value="GLHYDRLASE3"/>
</dbReference>
<feature type="domain" description="Glycoside hydrolase family 3 N-terminal" evidence="12">
    <location>
        <begin position="60"/>
        <end position="411"/>
    </location>
</feature>
<comment type="caution">
    <text evidence="14">The sequence shown here is derived from an EMBL/GenBank/DDBJ whole genome shotgun (WGS) entry which is preliminary data.</text>
</comment>
<dbReference type="GO" id="GO:0008422">
    <property type="term" value="F:beta-glucosidase activity"/>
    <property type="evidence" value="ECO:0007669"/>
    <property type="project" value="UniProtKB-EC"/>
</dbReference>
<keyword evidence="8" id="KW-0326">Glycosidase</keyword>
<evidence type="ECO:0000313" key="15">
    <source>
        <dbReference type="Proteomes" id="UP000664132"/>
    </source>
</evidence>
<evidence type="ECO:0000256" key="9">
    <source>
        <dbReference type="ARBA" id="ARBA00023326"/>
    </source>
</evidence>
<sequence length="636" mass="70431">MWTQIITVLLAVLPSPVTSTSPPSYRPQDTANMTSTSTPIYRNATYCINERVSNLLSLMTLEEKVGQMFQTQLYPGPNGTLDTGTSTRNSTDNLIGTKHMTHFNLVGDITDAKATAEFVNLAQQRAADTRLGIPLTLSSDPRHHFTENIGTGFQAGSFSQWPETLGLAALRDPRLVRTFAEIAREEYLVVGLRAALHPQVDLATEPRWARLGNTWGEDANLTSELIVEYIKGFQGEDGKIGRHSVTTVTKHFPGAGPMENGEDSHFTYGKNQTYPGNNLDYHLIPFKAAIKAGARQMMPYYSRPIGTRFEPVGFSFNKQIVTDLLREELGFEGIVVTDWGLITDTTILGQDMPARAWGLEDTSELERAQRIIEAGCDQFGGEARPELIVQLVQEGRISEDRIDTSVRRLLREKFLLGLFDDPFVDPEAAARVVGNDYFVRLGNEAQRRAYTLLSNKDDILPLKPHASTETKFYIEGFNATFMSARNLTVVVTPEEADIALLRLQAPYEPRPGGFEANYHAGSLEFSPQERARQASIFSTVPTIVDIILDRPAAIPEVIEGAAAVLGSYGSGSEAFLDVVFGITGPEGKLPFDLPRSMQAVEEAREDVPFDTRDPVFRFGHGLRYRDACGDEGRECR</sequence>
<evidence type="ECO:0000256" key="6">
    <source>
        <dbReference type="ARBA" id="ARBA00023180"/>
    </source>
</evidence>
<dbReference type="PANTHER" id="PTHR30620">
    <property type="entry name" value="PERIPLASMIC BETA-GLUCOSIDASE-RELATED"/>
    <property type="match status" value="1"/>
</dbReference>
<proteinExistence type="inferred from homology"/>
<dbReference type="SUPFAM" id="SSF51445">
    <property type="entry name" value="(Trans)glycosidases"/>
    <property type="match status" value="1"/>
</dbReference>
<dbReference type="InterPro" id="IPR036881">
    <property type="entry name" value="Glyco_hydro_3_C_sf"/>
</dbReference>
<keyword evidence="5" id="KW-0378">Hydrolase</keyword>
<evidence type="ECO:0000259" key="12">
    <source>
        <dbReference type="Pfam" id="PF00933"/>
    </source>
</evidence>
<dbReference type="SUPFAM" id="SSF52279">
    <property type="entry name" value="Beta-D-glucan exohydrolase, C-terminal domain"/>
    <property type="match status" value="1"/>
</dbReference>
<dbReference type="Gene3D" id="3.40.50.1700">
    <property type="entry name" value="Glycoside hydrolase family 3 C-terminal domain"/>
    <property type="match status" value="1"/>
</dbReference>
<keyword evidence="4 11" id="KW-0732">Signal</keyword>
<comment type="similarity">
    <text evidence="2">Belongs to the glycosyl hydrolase 3 family.</text>
</comment>
<feature type="domain" description="Glycoside hydrolase family 3 C-terminal" evidence="13">
    <location>
        <begin position="520"/>
        <end position="624"/>
    </location>
</feature>
<feature type="signal peptide" evidence="11">
    <location>
        <begin position="1"/>
        <end position="19"/>
    </location>
</feature>
<keyword evidence="9" id="KW-0624">Polysaccharide degradation</keyword>
<dbReference type="InterPro" id="IPR001764">
    <property type="entry name" value="Glyco_hydro_3_N"/>
</dbReference>
<evidence type="ECO:0000256" key="3">
    <source>
        <dbReference type="ARBA" id="ARBA00012744"/>
    </source>
</evidence>
<keyword evidence="6" id="KW-0325">Glycoprotein</keyword>
<evidence type="ECO:0000256" key="8">
    <source>
        <dbReference type="ARBA" id="ARBA00023295"/>
    </source>
</evidence>
<dbReference type="InterPro" id="IPR017853">
    <property type="entry name" value="GH"/>
</dbReference>
<feature type="chain" id="PRO_5034971302" description="beta-glucosidase" evidence="11">
    <location>
        <begin position="20"/>
        <end position="636"/>
    </location>
</feature>
<feature type="region of interest" description="Disordered" evidence="10">
    <location>
        <begin position="17"/>
        <end position="36"/>
    </location>
</feature>
<evidence type="ECO:0000256" key="1">
    <source>
        <dbReference type="ARBA" id="ARBA00000448"/>
    </source>
</evidence>
<protein>
    <recommendedName>
        <fullName evidence="3">beta-glucosidase</fullName>
        <ecNumber evidence="3">3.2.1.21</ecNumber>
    </recommendedName>
</protein>
<dbReference type="EMBL" id="JAFJYH010000310">
    <property type="protein sequence ID" value="KAG4413516.1"/>
    <property type="molecule type" value="Genomic_DNA"/>
</dbReference>
<dbReference type="AlphaFoldDB" id="A0A8H7W0M3"/>
<evidence type="ECO:0000256" key="2">
    <source>
        <dbReference type="ARBA" id="ARBA00005336"/>
    </source>
</evidence>
<evidence type="ECO:0000256" key="4">
    <source>
        <dbReference type="ARBA" id="ARBA00022729"/>
    </source>
</evidence>
<evidence type="ECO:0000256" key="5">
    <source>
        <dbReference type="ARBA" id="ARBA00022801"/>
    </source>
</evidence>
<dbReference type="Pfam" id="PF01915">
    <property type="entry name" value="Glyco_hydro_3_C"/>
    <property type="match status" value="1"/>
</dbReference>
<dbReference type="Pfam" id="PF00933">
    <property type="entry name" value="Glyco_hydro_3"/>
    <property type="match status" value="1"/>
</dbReference>
<keyword evidence="15" id="KW-1185">Reference proteome</keyword>
<organism evidence="14 15">
    <name type="scientific">Cadophora malorum</name>
    <dbReference type="NCBI Taxonomy" id="108018"/>
    <lineage>
        <taxon>Eukaryota</taxon>
        <taxon>Fungi</taxon>
        <taxon>Dikarya</taxon>
        <taxon>Ascomycota</taxon>
        <taxon>Pezizomycotina</taxon>
        <taxon>Leotiomycetes</taxon>
        <taxon>Helotiales</taxon>
        <taxon>Ploettnerulaceae</taxon>
        <taxon>Cadophora</taxon>
    </lineage>
</organism>
<dbReference type="Gene3D" id="3.20.20.300">
    <property type="entry name" value="Glycoside hydrolase, family 3, N-terminal domain"/>
    <property type="match status" value="1"/>
</dbReference>
<comment type="catalytic activity">
    <reaction evidence="1">
        <text>Hydrolysis of terminal, non-reducing beta-D-glucosyl residues with release of beta-D-glucose.</text>
        <dbReference type="EC" id="3.2.1.21"/>
    </reaction>
</comment>
<name>A0A8H7W0M3_9HELO</name>
<evidence type="ECO:0000256" key="11">
    <source>
        <dbReference type="SAM" id="SignalP"/>
    </source>
</evidence>
<gene>
    <name evidence="14" type="ORF">IFR04_013344</name>
</gene>
<keyword evidence="7" id="KW-0119">Carbohydrate metabolism</keyword>
<accession>A0A8H7W0M3</accession>
<dbReference type="EC" id="3.2.1.21" evidence="3"/>
<dbReference type="InterPro" id="IPR051915">
    <property type="entry name" value="Cellulose_Degrad_GH3"/>
</dbReference>
<dbReference type="GO" id="GO:0009251">
    <property type="term" value="P:glucan catabolic process"/>
    <property type="evidence" value="ECO:0007669"/>
    <property type="project" value="TreeGrafter"/>
</dbReference>
<dbReference type="InterPro" id="IPR036962">
    <property type="entry name" value="Glyco_hydro_3_N_sf"/>
</dbReference>
<dbReference type="PANTHER" id="PTHR30620:SF16">
    <property type="entry name" value="LYSOSOMAL BETA GLUCOSIDASE"/>
    <property type="match status" value="1"/>
</dbReference>
<feature type="compositionally biased region" description="Polar residues" evidence="10">
    <location>
        <begin position="27"/>
        <end position="36"/>
    </location>
</feature>
<evidence type="ECO:0000256" key="7">
    <source>
        <dbReference type="ARBA" id="ARBA00023277"/>
    </source>
</evidence>
<dbReference type="OrthoDB" id="416222at2759"/>
<evidence type="ECO:0000313" key="14">
    <source>
        <dbReference type="EMBL" id="KAG4413516.1"/>
    </source>
</evidence>
<dbReference type="Proteomes" id="UP000664132">
    <property type="component" value="Unassembled WGS sequence"/>
</dbReference>
<dbReference type="InterPro" id="IPR002772">
    <property type="entry name" value="Glyco_hydro_3_C"/>
</dbReference>
<reference evidence="14" key="1">
    <citation type="submission" date="2021-02" db="EMBL/GenBank/DDBJ databases">
        <title>Genome sequence Cadophora malorum strain M34.</title>
        <authorList>
            <person name="Stefanovic E."/>
            <person name="Vu D."/>
            <person name="Scully C."/>
            <person name="Dijksterhuis J."/>
            <person name="Roader J."/>
            <person name="Houbraken J."/>
        </authorList>
    </citation>
    <scope>NUCLEOTIDE SEQUENCE</scope>
    <source>
        <strain evidence="14">M34</strain>
    </source>
</reference>
<evidence type="ECO:0000259" key="13">
    <source>
        <dbReference type="Pfam" id="PF01915"/>
    </source>
</evidence>
<evidence type="ECO:0000256" key="10">
    <source>
        <dbReference type="SAM" id="MobiDB-lite"/>
    </source>
</evidence>